<accession>A0A917HL50</accession>
<dbReference type="EMBL" id="BMHY01000010">
    <property type="protein sequence ID" value="GGG82081.1"/>
    <property type="molecule type" value="Genomic_DNA"/>
</dbReference>
<sequence>MQITIAGDCQMYIYLKNKSMHHQGSLADVKCKLLWDSEDNFIGINIMSQRSDI</sequence>
<comment type="caution">
    <text evidence="1">The sequence shown here is derived from an EMBL/GenBank/DDBJ whole genome shotgun (WGS) entry which is preliminary data.</text>
</comment>
<evidence type="ECO:0000313" key="1">
    <source>
        <dbReference type="EMBL" id="GGG82081.1"/>
    </source>
</evidence>
<dbReference type="AlphaFoldDB" id="A0A917HL50"/>
<name>A0A917HL50_9BACL</name>
<proteinExistence type="predicted"/>
<keyword evidence="2" id="KW-1185">Reference proteome</keyword>
<protein>
    <submittedName>
        <fullName evidence="1">Uncharacterized protein</fullName>
    </submittedName>
</protein>
<organism evidence="1 2">
    <name type="scientific">Paenibacillus radicis</name>
    <name type="common">ex Gao et al. 2016</name>
    <dbReference type="NCBI Taxonomy" id="1737354"/>
    <lineage>
        <taxon>Bacteria</taxon>
        <taxon>Bacillati</taxon>
        <taxon>Bacillota</taxon>
        <taxon>Bacilli</taxon>
        <taxon>Bacillales</taxon>
        <taxon>Paenibacillaceae</taxon>
        <taxon>Paenibacillus</taxon>
    </lineage>
</organism>
<reference evidence="1 2" key="1">
    <citation type="journal article" date="2014" name="Int. J. Syst. Evol. Microbiol.">
        <title>Complete genome sequence of Corynebacterium casei LMG S-19264T (=DSM 44701T), isolated from a smear-ripened cheese.</title>
        <authorList>
            <consortium name="US DOE Joint Genome Institute (JGI-PGF)"/>
            <person name="Walter F."/>
            <person name="Albersmeier A."/>
            <person name="Kalinowski J."/>
            <person name="Ruckert C."/>
        </authorList>
    </citation>
    <scope>NUCLEOTIDE SEQUENCE [LARGE SCALE GENOMIC DNA]</scope>
    <source>
        <strain evidence="1 2">CGMCC 1.15286</strain>
    </source>
</reference>
<evidence type="ECO:0000313" key="2">
    <source>
        <dbReference type="Proteomes" id="UP000600247"/>
    </source>
</evidence>
<dbReference type="Proteomes" id="UP000600247">
    <property type="component" value="Unassembled WGS sequence"/>
</dbReference>
<gene>
    <name evidence="1" type="ORF">GCM10010918_44280</name>
</gene>